<accession>F1T4I7</accession>
<dbReference type="EMBL" id="ACGK02000001">
    <property type="protein sequence ID" value="EGF23631.1"/>
    <property type="molecule type" value="Genomic_DNA"/>
</dbReference>
<keyword evidence="2" id="KW-1185">Reference proteome</keyword>
<sequence length="40" mass="4551">MDIDENFKAQSELPLAKCVFLLDLYRLYNTYVCTGSCVCA</sequence>
<name>F1T4I7_9ACTN</name>
<organism evidence="1 2">
    <name type="scientific">Fannyhessea vaginae DSM 15829</name>
    <dbReference type="NCBI Taxonomy" id="525256"/>
    <lineage>
        <taxon>Bacteria</taxon>
        <taxon>Bacillati</taxon>
        <taxon>Actinomycetota</taxon>
        <taxon>Coriobacteriia</taxon>
        <taxon>Coriobacteriales</taxon>
        <taxon>Atopobiaceae</taxon>
        <taxon>Fannyhessea</taxon>
    </lineage>
</organism>
<proteinExistence type="predicted"/>
<protein>
    <submittedName>
        <fullName evidence="1">Uncharacterized protein</fullName>
    </submittedName>
</protein>
<evidence type="ECO:0000313" key="2">
    <source>
        <dbReference type="Proteomes" id="UP000005947"/>
    </source>
</evidence>
<gene>
    <name evidence="1" type="ORF">HMPREF0091_10578</name>
</gene>
<comment type="caution">
    <text evidence="1">The sequence shown here is derived from an EMBL/GenBank/DDBJ whole genome shotgun (WGS) entry which is preliminary data.</text>
</comment>
<reference evidence="1 2" key="1">
    <citation type="submission" date="2011-02" db="EMBL/GenBank/DDBJ databases">
        <authorList>
            <person name="Muzny D."/>
            <person name="Qin X."/>
            <person name="Buhay C."/>
            <person name="Dugan-Rocha S."/>
            <person name="Ding Y."/>
            <person name="Chen G."/>
            <person name="Hawes A."/>
            <person name="Holder M."/>
            <person name="Jhangiani S."/>
            <person name="Johnson A."/>
            <person name="Khan Z."/>
            <person name="Li Z."/>
            <person name="Liu W."/>
            <person name="Liu X."/>
            <person name="Perez L."/>
            <person name="Shen H."/>
            <person name="Wang Q."/>
            <person name="Watt J."/>
            <person name="Xi L."/>
            <person name="Xin Y."/>
            <person name="Zhou J."/>
            <person name="Deng J."/>
            <person name="Jiang H."/>
            <person name="Liu Y."/>
            <person name="Qu J."/>
            <person name="Song X.-Z."/>
            <person name="Zhang L."/>
            <person name="Villasana D."/>
            <person name="Johnson A."/>
            <person name="Liu J."/>
            <person name="Liyanage D."/>
            <person name="Lorensuhewa L."/>
            <person name="Robinson T."/>
            <person name="Song A."/>
            <person name="Song B.-B."/>
            <person name="Dinh H."/>
            <person name="Thornton R."/>
            <person name="Coyle M."/>
            <person name="Francisco L."/>
            <person name="Jackson L."/>
            <person name="Javaid M."/>
            <person name="Korchina V."/>
            <person name="Kovar C."/>
            <person name="Mata R."/>
            <person name="Mathew T."/>
            <person name="Ngo R."/>
            <person name="Nguyen L."/>
            <person name="Nguyen N."/>
            <person name="Okwuonu G."/>
            <person name="Ongeri F."/>
            <person name="Pham C."/>
            <person name="Simmons D."/>
            <person name="Wilczek-Boney K."/>
            <person name="Hale W."/>
            <person name="Jakkamsetti A."/>
            <person name="Pham P."/>
            <person name="Ruth R."/>
            <person name="San Lucas F."/>
            <person name="Warren J."/>
            <person name="Zhang J."/>
            <person name="Zhao Z."/>
            <person name="Zhou C."/>
            <person name="Zhu D."/>
            <person name="Lee S."/>
            <person name="Bess C."/>
            <person name="Blankenburg K."/>
            <person name="Forbes L."/>
            <person name="Fu Q."/>
            <person name="Gubbala S."/>
            <person name="Hirani K."/>
            <person name="Jayaseelan J.C."/>
            <person name="Lara F."/>
            <person name="Munidasa M."/>
            <person name="Palculict T."/>
            <person name="Patil S."/>
            <person name="Pu L.-L."/>
            <person name="Saada N."/>
            <person name="Tang L."/>
            <person name="Weissenberger G."/>
            <person name="Zhu Y."/>
            <person name="Hemphill L."/>
            <person name="Shang Y."/>
            <person name="Youmans B."/>
            <person name="Ayvaz T."/>
            <person name="Ross M."/>
            <person name="Santibanez J."/>
            <person name="Aqrawi P."/>
            <person name="Gross S."/>
            <person name="Joshi V."/>
            <person name="Fowler G."/>
            <person name="Nazareth L."/>
            <person name="Reid J."/>
            <person name="Worley K."/>
            <person name="Petrosino J."/>
            <person name="Highlander S."/>
            <person name="Gibbs R."/>
        </authorList>
    </citation>
    <scope>NUCLEOTIDE SEQUENCE [LARGE SCALE GENOMIC DNA]</scope>
    <source>
        <strain evidence="1 2">DSM 15829</strain>
    </source>
</reference>
<dbReference type="AlphaFoldDB" id="F1T4I7"/>
<dbReference type="Proteomes" id="UP000005947">
    <property type="component" value="Unassembled WGS sequence"/>
</dbReference>
<evidence type="ECO:0000313" key="1">
    <source>
        <dbReference type="EMBL" id="EGF23631.1"/>
    </source>
</evidence>